<evidence type="ECO:0000256" key="10">
    <source>
        <dbReference type="RuleBase" id="RU000488"/>
    </source>
</evidence>
<dbReference type="GO" id="GO:0031966">
    <property type="term" value="C:mitochondrial membrane"/>
    <property type="evidence" value="ECO:0007669"/>
    <property type="project" value="UniProtKB-SubCell"/>
</dbReference>
<dbReference type="Proteomes" id="UP000054107">
    <property type="component" value="Unassembled WGS sequence"/>
</dbReference>
<accession>A0A0B7MRE3</accession>
<dbReference type="STRING" id="35722.A0A0B7MRE3"/>
<evidence type="ECO:0000313" key="12">
    <source>
        <dbReference type="EMBL" id="CEP08576.1"/>
    </source>
</evidence>
<feature type="repeat" description="Solcar" evidence="9">
    <location>
        <begin position="221"/>
        <end position="301"/>
    </location>
</feature>
<feature type="repeat" description="Solcar" evidence="9">
    <location>
        <begin position="17"/>
        <end position="103"/>
    </location>
</feature>
<gene>
    <name evidence="12" type="primary">PARPA_01916.1 scaffold 1908</name>
</gene>
<evidence type="ECO:0000256" key="1">
    <source>
        <dbReference type="ARBA" id="ARBA00004225"/>
    </source>
</evidence>
<keyword evidence="4 9" id="KW-0812">Transmembrane</keyword>
<feature type="transmembrane region" description="Helical" evidence="11">
    <location>
        <begin position="74"/>
        <end position="94"/>
    </location>
</feature>
<evidence type="ECO:0000256" key="7">
    <source>
        <dbReference type="ARBA" id="ARBA00023128"/>
    </source>
</evidence>
<keyword evidence="13" id="KW-1185">Reference proteome</keyword>
<sequence>MASLKLQNIDPQQRKLSKLAQDVIAGTFGGWAQVLVGQPLDTIKVRMQTQRYPLKYRGATDCFRQLLRQEGLRGLYRGVAPPLAGIGFCNAIMFMSNGYFRRLLQKDKGQPPSILEIGLAGSMAGAVMSFVNCPIELLKVKLQTQDPQGVMNVHGKLEPPFKGVVDCGIRSIRTQGLIGIYRGMGMTLFRDVPGTFAYFVCYESLKRLFKSMRTDGQLKTADLLMAGGFSGIAAWLPSYPQDFIKSCYQNESRFMSYRQVFKEILKMRGPKAFFNGIAPAMMRAFPANAATFLAYEMAMKAMS</sequence>
<evidence type="ECO:0000256" key="5">
    <source>
        <dbReference type="ARBA" id="ARBA00022737"/>
    </source>
</evidence>
<comment type="similarity">
    <text evidence="2 10">Belongs to the mitochondrial carrier (TC 2.A.29) family.</text>
</comment>
<evidence type="ECO:0008006" key="14">
    <source>
        <dbReference type="Google" id="ProtNLM"/>
    </source>
</evidence>
<dbReference type="InterPro" id="IPR018108">
    <property type="entry name" value="MCP_transmembrane"/>
</dbReference>
<reference evidence="12 13" key="1">
    <citation type="submission" date="2014-09" db="EMBL/GenBank/DDBJ databases">
        <authorList>
            <person name="Ellenberger Sabrina"/>
        </authorList>
    </citation>
    <scope>NUCLEOTIDE SEQUENCE [LARGE SCALE GENOMIC DNA]</scope>
    <source>
        <strain evidence="12 13">CBS 412.66</strain>
    </source>
</reference>
<dbReference type="EMBL" id="LN719792">
    <property type="protein sequence ID" value="CEP08576.1"/>
    <property type="molecule type" value="Genomic_DNA"/>
</dbReference>
<organism evidence="12 13">
    <name type="scientific">Parasitella parasitica</name>
    <dbReference type="NCBI Taxonomy" id="35722"/>
    <lineage>
        <taxon>Eukaryota</taxon>
        <taxon>Fungi</taxon>
        <taxon>Fungi incertae sedis</taxon>
        <taxon>Mucoromycota</taxon>
        <taxon>Mucoromycotina</taxon>
        <taxon>Mucoromycetes</taxon>
        <taxon>Mucorales</taxon>
        <taxon>Mucorineae</taxon>
        <taxon>Mucoraceae</taxon>
        <taxon>Parasitella</taxon>
    </lineage>
</organism>
<keyword evidence="8 9" id="KW-0472">Membrane</keyword>
<evidence type="ECO:0000256" key="11">
    <source>
        <dbReference type="SAM" id="Phobius"/>
    </source>
</evidence>
<dbReference type="Pfam" id="PF00153">
    <property type="entry name" value="Mito_carr"/>
    <property type="match status" value="3"/>
</dbReference>
<dbReference type="GO" id="GO:0022857">
    <property type="term" value="F:transmembrane transporter activity"/>
    <property type="evidence" value="ECO:0007669"/>
    <property type="project" value="TreeGrafter"/>
</dbReference>
<dbReference type="SUPFAM" id="SSF103506">
    <property type="entry name" value="Mitochondrial carrier"/>
    <property type="match status" value="1"/>
</dbReference>
<name>A0A0B7MRE3_9FUNG</name>
<evidence type="ECO:0000256" key="8">
    <source>
        <dbReference type="ARBA" id="ARBA00023136"/>
    </source>
</evidence>
<evidence type="ECO:0000313" key="13">
    <source>
        <dbReference type="Proteomes" id="UP000054107"/>
    </source>
</evidence>
<protein>
    <recommendedName>
        <fullName evidence="14">Mitochondrial carrier</fullName>
    </recommendedName>
</protein>
<dbReference type="PROSITE" id="PS50920">
    <property type="entry name" value="SOLCAR"/>
    <property type="match status" value="3"/>
</dbReference>
<dbReference type="InterPro" id="IPR050567">
    <property type="entry name" value="Mitochondrial_Carrier"/>
</dbReference>
<comment type="subcellular location">
    <subcellularLocation>
        <location evidence="1">Mitochondrion membrane</location>
        <topology evidence="1">Multi-pass membrane protein</topology>
    </subcellularLocation>
</comment>
<keyword evidence="3 10" id="KW-0813">Transport</keyword>
<evidence type="ECO:0000256" key="2">
    <source>
        <dbReference type="ARBA" id="ARBA00006375"/>
    </source>
</evidence>
<feature type="repeat" description="Solcar" evidence="9">
    <location>
        <begin position="112"/>
        <end position="208"/>
    </location>
</feature>
<dbReference type="InterPro" id="IPR023395">
    <property type="entry name" value="MCP_dom_sf"/>
</dbReference>
<proteinExistence type="inferred from homology"/>
<evidence type="ECO:0000256" key="4">
    <source>
        <dbReference type="ARBA" id="ARBA00022692"/>
    </source>
</evidence>
<keyword evidence="5" id="KW-0677">Repeat</keyword>
<keyword evidence="7" id="KW-0496">Mitochondrion</keyword>
<dbReference type="OrthoDB" id="14252at2759"/>
<evidence type="ECO:0000256" key="6">
    <source>
        <dbReference type="ARBA" id="ARBA00022989"/>
    </source>
</evidence>
<dbReference type="Gene3D" id="1.50.40.10">
    <property type="entry name" value="Mitochondrial carrier domain"/>
    <property type="match status" value="1"/>
</dbReference>
<feature type="transmembrane region" description="Helical" evidence="11">
    <location>
        <begin position="272"/>
        <end position="295"/>
    </location>
</feature>
<evidence type="ECO:0000256" key="3">
    <source>
        <dbReference type="ARBA" id="ARBA00022448"/>
    </source>
</evidence>
<dbReference type="AlphaFoldDB" id="A0A0B7MRE3"/>
<evidence type="ECO:0000256" key="9">
    <source>
        <dbReference type="PROSITE-ProRule" id="PRU00282"/>
    </source>
</evidence>
<keyword evidence="6 11" id="KW-1133">Transmembrane helix</keyword>
<dbReference type="PANTHER" id="PTHR45624">
    <property type="entry name" value="MITOCHONDRIAL BASIC AMINO ACIDS TRANSPORTER-RELATED"/>
    <property type="match status" value="1"/>
</dbReference>